<dbReference type="PANTHER" id="PTHR23053">
    <property type="entry name" value="DLEC1 DELETED IN LUNG AND ESOPHAGEAL CANCER 1"/>
    <property type="match status" value="1"/>
</dbReference>
<dbReference type="Proteomes" id="UP000243217">
    <property type="component" value="Unassembled WGS sequence"/>
</dbReference>
<keyword evidence="3" id="KW-0963">Cytoplasm</keyword>
<keyword evidence="8" id="KW-1185">Reference proteome</keyword>
<accession>A0A1V9Z559</accession>
<comment type="caution">
    <text evidence="7">The sequence shown here is derived from an EMBL/GenBank/DDBJ whole genome shotgun (WGS) entry which is preliminary data.</text>
</comment>
<dbReference type="EMBL" id="JNBS01002275">
    <property type="protein sequence ID" value="OQR93153.1"/>
    <property type="molecule type" value="Genomic_DNA"/>
</dbReference>
<keyword evidence="5" id="KW-0966">Cell projection</keyword>
<dbReference type="AlphaFoldDB" id="A0A1V9Z559"/>
<reference evidence="7 8" key="1">
    <citation type="journal article" date="2014" name="Genome Biol. Evol.">
        <title>The secreted proteins of Achlya hypogyna and Thraustotheca clavata identify the ancestral oomycete secretome and reveal gene acquisitions by horizontal gene transfer.</title>
        <authorList>
            <person name="Misner I."/>
            <person name="Blouin N."/>
            <person name="Leonard G."/>
            <person name="Richards T.A."/>
            <person name="Lane C.E."/>
        </authorList>
    </citation>
    <scope>NUCLEOTIDE SEQUENCE [LARGE SCALE GENOMIC DNA]</scope>
    <source>
        <strain evidence="7 8">ATCC 34112</strain>
    </source>
</reference>
<dbReference type="InterPro" id="IPR033305">
    <property type="entry name" value="Hydin-like"/>
</dbReference>
<dbReference type="Gene3D" id="2.60.40.10">
    <property type="entry name" value="Immunoglobulins"/>
    <property type="match status" value="5"/>
</dbReference>
<organism evidence="7 8">
    <name type="scientific">Thraustotheca clavata</name>
    <dbReference type="NCBI Taxonomy" id="74557"/>
    <lineage>
        <taxon>Eukaryota</taxon>
        <taxon>Sar</taxon>
        <taxon>Stramenopiles</taxon>
        <taxon>Oomycota</taxon>
        <taxon>Saprolegniomycetes</taxon>
        <taxon>Saprolegniales</taxon>
        <taxon>Achlyaceae</taxon>
        <taxon>Thraustotheca</taxon>
    </lineage>
</organism>
<keyword evidence="4" id="KW-0969">Cilium</keyword>
<dbReference type="PANTHER" id="PTHR23053:SF0">
    <property type="entry name" value="HYDROCEPHALUS-INDUCING PROTEIN HOMOLOG"/>
    <property type="match status" value="1"/>
</dbReference>
<name>A0A1V9Z559_9STRA</name>
<protein>
    <submittedName>
        <fullName evidence="7">Hydrocephalus-inducing protein</fullName>
    </submittedName>
</protein>
<proteinExistence type="predicted"/>
<evidence type="ECO:0000256" key="5">
    <source>
        <dbReference type="ARBA" id="ARBA00023273"/>
    </source>
</evidence>
<dbReference type="Pfam" id="PF22544">
    <property type="entry name" value="HYDIN_VesB_CFA65-like_Ig"/>
    <property type="match status" value="1"/>
</dbReference>
<dbReference type="InterPro" id="IPR053879">
    <property type="entry name" value="HYDIN_VesB_CFA65-like_Ig"/>
</dbReference>
<evidence type="ECO:0000256" key="4">
    <source>
        <dbReference type="ARBA" id="ARBA00023069"/>
    </source>
</evidence>
<dbReference type="InterPro" id="IPR013783">
    <property type="entry name" value="Ig-like_fold"/>
</dbReference>
<dbReference type="GO" id="GO:0003341">
    <property type="term" value="P:cilium movement"/>
    <property type="evidence" value="ECO:0007669"/>
    <property type="project" value="TreeGrafter"/>
</dbReference>
<dbReference type="OrthoDB" id="442692at2759"/>
<evidence type="ECO:0000313" key="8">
    <source>
        <dbReference type="Proteomes" id="UP000243217"/>
    </source>
</evidence>
<comment type="subcellular location">
    <subcellularLocation>
        <location evidence="1">Cell projection</location>
        <location evidence="1">Cilium</location>
    </subcellularLocation>
    <subcellularLocation>
        <location evidence="2">Cytoplasm</location>
    </subcellularLocation>
</comment>
<dbReference type="GO" id="GO:1904158">
    <property type="term" value="P:axonemal central apparatus assembly"/>
    <property type="evidence" value="ECO:0007669"/>
    <property type="project" value="TreeGrafter"/>
</dbReference>
<evidence type="ECO:0000256" key="3">
    <source>
        <dbReference type="ARBA" id="ARBA00022490"/>
    </source>
</evidence>
<feature type="domain" description="HYDIN/VesB/CFA65-like Ig-like" evidence="6">
    <location>
        <begin position="298"/>
        <end position="394"/>
    </location>
</feature>
<evidence type="ECO:0000256" key="2">
    <source>
        <dbReference type="ARBA" id="ARBA00004496"/>
    </source>
</evidence>
<feature type="non-terminal residue" evidence="7">
    <location>
        <position position="1"/>
    </location>
</feature>
<evidence type="ECO:0000259" key="6">
    <source>
        <dbReference type="Pfam" id="PF22544"/>
    </source>
</evidence>
<sequence length="903" mass="100646">KARRGIILSNAGKFNYEFNFNWSSAKHPMLLLEPSNGTVRKNDKVVCYLTFAPTKETVLEGQNIVCTTAGSREYAFAIHGNAVPPAVDFSFISYDFGPCFIVEPDATPMVETISLRITNQDNEMDISLDCSYEKRSYLHVAVQPTVLGPHETLEVPIKFTARNEGLYHEVVPFTINGTTIVNVVLTGEGIYPKIEISTSMVNFSTLQIGQSVSRIVKLTNRSKRKTPLELLAQHMHDIGLTIFPQVGIQIKPRDTIDVELRFAPTRRVTPFEEDLLIDICGTRKKLVTLTGSCQGMDVQFETENMSFGSVVYGSQLVKRLLLQNRGDLVAKFQWDLKRLGPDFTIFPSEGVVLPNQDKQFEITFRPLKIDDDIRHDKILCSIEGGDFLTITFTGACVAQLEASIKELVFESHVRKEVSKDITIENKTNMPWNLIPMITGDHWRCPENVAVPASGKAVMPLYYNPLSMTLQGDANPFSRPKQHKGALFFAIPDGSAITYNLIGTATEPEPLDNLQFKTPAKMSLPIKLAVSNWLKKSPQVFHVVTENVSKCISTFAQGADTITIPPNASRDYGLKVFAYLEGTNEFKVTFTNNETGEYVFYNIHIEVTPPGIVDTLVFHAPVRQTVKKLITIENPFPAHTIIQFDEKSFWSCSNSSIRVRRVGEMTGRSEGAFEVEYRPLLHVTEATEAQLLLKSPQLGDYPYKLQLTTSPAGIEKILYFSVPLGCSQTQAFRFSTFVSKPTDFKCSVQQSTFFNVPALLKVEPSGWDGTEQSITIKFEPEALGDIRDTIVVFSDTGGEYKCTLQGQSIPPLPQGPFIFATTQEIEFKNVFNVPRDFSFAIDGPGFTVNVTTISIPAKSAKVVLIKNVDTTTGRQQPLAGKLLVTCPSLPELPPWVYYLEGELK</sequence>
<evidence type="ECO:0000313" key="7">
    <source>
        <dbReference type="EMBL" id="OQR93153.1"/>
    </source>
</evidence>
<dbReference type="GO" id="GO:0005930">
    <property type="term" value="C:axoneme"/>
    <property type="evidence" value="ECO:0007669"/>
    <property type="project" value="TreeGrafter"/>
</dbReference>
<dbReference type="STRING" id="74557.A0A1V9Z559"/>
<evidence type="ECO:0000256" key="1">
    <source>
        <dbReference type="ARBA" id="ARBA00004138"/>
    </source>
</evidence>
<gene>
    <name evidence="7" type="ORF">THRCLA_08538</name>
</gene>